<dbReference type="GO" id="GO:0016567">
    <property type="term" value="P:protein ubiquitination"/>
    <property type="evidence" value="ECO:0007669"/>
    <property type="project" value="InterPro"/>
</dbReference>
<dbReference type="InterPro" id="IPR038270">
    <property type="entry name" value="SopA-like_catalytic_sf"/>
</dbReference>
<name>A0AAU7QI54_9GAMM</name>
<feature type="domain" description="E3 ubiquitin-protein ligase SopA-like catalytic" evidence="1">
    <location>
        <begin position="12"/>
        <end position="135"/>
    </location>
</feature>
<dbReference type="Gene3D" id="1.10.4140.10">
    <property type="entry name" value="effector protein (NleL)"/>
    <property type="match status" value="1"/>
</dbReference>
<sequence length="136" mass="15159">MTYETSSGDHSLTVGHYDEIIKAYDLASASDSDKAKMLLCLAALFTNYSSTAIFGTEYESPEMLRFYAYALMEKAHKLDKRVFEDGKENAFADWRNRLLGLANAHSCSGVLSILMNGHIRKHFPAVMAAIMPPAWS</sequence>
<organism evidence="2">
    <name type="scientific">Acerihabitans sp. KWT182</name>
    <dbReference type="NCBI Taxonomy" id="3157919"/>
    <lineage>
        <taxon>Bacteria</taxon>
        <taxon>Pseudomonadati</taxon>
        <taxon>Pseudomonadota</taxon>
        <taxon>Gammaproteobacteria</taxon>
        <taxon>Enterobacterales</taxon>
        <taxon>Pectobacteriaceae</taxon>
        <taxon>Acerihabitans</taxon>
    </lineage>
</organism>
<dbReference type="AlphaFoldDB" id="A0AAU7QI54"/>
<accession>A0AAU7QI54</accession>
<dbReference type="EMBL" id="CP157947">
    <property type="protein sequence ID" value="XBS71821.1"/>
    <property type="molecule type" value="Genomic_DNA"/>
</dbReference>
<gene>
    <name evidence="2" type="ORF">ABK905_06390</name>
</gene>
<dbReference type="GO" id="GO:0004842">
    <property type="term" value="F:ubiquitin-protein transferase activity"/>
    <property type="evidence" value="ECO:0007669"/>
    <property type="project" value="InterPro"/>
</dbReference>
<evidence type="ECO:0000259" key="1">
    <source>
        <dbReference type="Pfam" id="PF13979"/>
    </source>
</evidence>
<dbReference type="Pfam" id="PF13979">
    <property type="entry name" value="SopA_C"/>
    <property type="match status" value="1"/>
</dbReference>
<evidence type="ECO:0000313" key="2">
    <source>
        <dbReference type="EMBL" id="XBS71821.1"/>
    </source>
</evidence>
<dbReference type="InterPro" id="IPR025725">
    <property type="entry name" value="SopA-like_cat"/>
</dbReference>
<protein>
    <recommendedName>
        <fullName evidence="1">E3 ubiquitin-protein ligase SopA-like catalytic domain-containing protein</fullName>
    </recommendedName>
</protein>
<proteinExistence type="predicted"/>
<reference evidence="2" key="1">
    <citation type="submission" date="2024-06" db="EMBL/GenBank/DDBJ databases">
        <authorList>
            <person name="Coelho C."/>
            <person name="Bento M."/>
            <person name="Garcia E."/>
            <person name="Camelo A."/>
            <person name="Brandao I."/>
            <person name="Espirito Santo C."/>
            <person name="Trovao J."/>
            <person name="Verissimo A."/>
            <person name="Costa J."/>
            <person name="Tiago I."/>
        </authorList>
    </citation>
    <scope>NUCLEOTIDE SEQUENCE</scope>
    <source>
        <strain evidence="2">KWT182</strain>
    </source>
</reference>